<dbReference type="Proteomes" id="UP000027341">
    <property type="component" value="Unassembled WGS sequence"/>
</dbReference>
<comment type="subcellular location">
    <subcellularLocation>
        <location evidence="9">Cell membrane</location>
        <topology evidence="9">Multi-pass membrane protein</topology>
    </subcellularLocation>
    <subcellularLocation>
        <location evidence="2">Membrane</location>
        <topology evidence="2">Multi-pass membrane protein</topology>
    </subcellularLocation>
</comment>
<evidence type="ECO:0000256" key="5">
    <source>
        <dbReference type="ARBA" id="ARBA00022692"/>
    </source>
</evidence>
<accession>A0A066ZRQ5</accession>
<comment type="caution">
    <text evidence="11">The sequence shown here is derived from an EMBL/GenBank/DDBJ whole genome shotgun (WGS) entry which is preliminary data.</text>
</comment>
<keyword evidence="7 9" id="KW-0472">Membrane</keyword>
<protein>
    <recommendedName>
        <fullName evidence="9">Ammonium transporter</fullName>
    </recommendedName>
</protein>
<dbReference type="FunFam" id="3.30.70.270:FF:000001">
    <property type="entry name" value="Diguanylate cyclase domain protein"/>
    <property type="match status" value="1"/>
</dbReference>
<dbReference type="GO" id="GO:0097272">
    <property type="term" value="P:ammonium homeostasis"/>
    <property type="evidence" value="ECO:0007669"/>
    <property type="project" value="TreeGrafter"/>
</dbReference>
<dbReference type="InterPro" id="IPR002229">
    <property type="entry name" value="RhesusRHD"/>
</dbReference>
<dbReference type="NCBIfam" id="TIGR00254">
    <property type="entry name" value="GGDEF"/>
    <property type="match status" value="1"/>
</dbReference>
<dbReference type="GO" id="GO:0005886">
    <property type="term" value="C:plasma membrane"/>
    <property type="evidence" value="ECO:0007669"/>
    <property type="project" value="UniProtKB-SubCell"/>
</dbReference>
<dbReference type="Gene3D" id="1.10.3430.10">
    <property type="entry name" value="Ammonium transporter AmtB like domains"/>
    <property type="match status" value="1"/>
</dbReference>
<evidence type="ECO:0000256" key="6">
    <source>
        <dbReference type="ARBA" id="ARBA00022989"/>
    </source>
</evidence>
<dbReference type="PANTHER" id="PTHR11730:SF6">
    <property type="entry name" value="AMMONIUM TRANSPORTER"/>
    <property type="match status" value="1"/>
</dbReference>
<feature type="transmembrane region" description="Helical" evidence="9">
    <location>
        <begin position="49"/>
        <end position="69"/>
    </location>
</feature>
<dbReference type="CDD" id="cd01949">
    <property type="entry name" value="GGDEF"/>
    <property type="match status" value="1"/>
</dbReference>
<keyword evidence="12" id="KW-1185">Reference proteome</keyword>
<dbReference type="InterPro" id="IPR024041">
    <property type="entry name" value="NH4_transpt_AmtB-like_dom"/>
</dbReference>
<feature type="domain" description="GGDEF" evidence="10">
    <location>
        <begin position="478"/>
        <end position="611"/>
    </location>
</feature>
<dbReference type="InterPro" id="IPR043128">
    <property type="entry name" value="Rev_trsase/Diguanyl_cyclase"/>
</dbReference>
<keyword evidence="4 9" id="KW-0813">Transport</keyword>
<proteinExistence type="inferred from homology"/>
<feature type="transmembrane region" description="Helical" evidence="9">
    <location>
        <begin position="117"/>
        <end position="138"/>
    </location>
</feature>
<feature type="transmembrane region" description="Helical" evidence="9">
    <location>
        <begin position="190"/>
        <end position="209"/>
    </location>
</feature>
<dbReference type="SMART" id="SM00267">
    <property type="entry name" value="GGDEF"/>
    <property type="match status" value="1"/>
</dbReference>
<dbReference type="PROSITE" id="PS50887">
    <property type="entry name" value="GGDEF"/>
    <property type="match status" value="1"/>
</dbReference>
<feature type="transmembrane region" description="Helical" evidence="9">
    <location>
        <begin position="215"/>
        <end position="243"/>
    </location>
</feature>
<evidence type="ECO:0000256" key="4">
    <source>
        <dbReference type="ARBA" id="ARBA00022448"/>
    </source>
</evidence>
<feature type="transmembrane region" description="Helical" evidence="9">
    <location>
        <begin position="158"/>
        <end position="178"/>
    </location>
</feature>
<name>A0A066ZRQ5_HYDMR</name>
<evidence type="ECO:0000256" key="2">
    <source>
        <dbReference type="ARBA" id="ARBA00004141"/>
    </source>
</evidence>
<keyword evidence="5 9" id="KW-0812">Transmembrane</keyword>
<dbReference type="SUPFAM" id="SSF55073">
    <property type="entry name" value="Nucleotide cyclase"/>
    <property type="match status" value="1"/>
</dbReference>
<reference evidence="11 12" key="1">
    <citation type="submission" date="2014-04" db="EMBL/GenBank/DDBJ databases">
        <title>Draft genome sequence of Hydrogenovibrio marinus MH-110, a model organism for aerobic H2 metabolism.</title>
        <authorList>
            <person name="Cha H.J."/>
            <person name="Jo B.H."/>
            <person name="Hwang B.H."/>
        </authorList>
    </citation>
    <scope>NUCLEOTIDE SEQUENCE [LARGE SCALE GENOMIC DNA]</scope>
    <source>
        <strain evidence="11 12">MH-110</strain>
    </source>
</reference>
<feature type="transmembrane region" description="Helical" evidence="9">
    <location>
        <begin position="338"/>
        <end position="357"/>
    </location>
</feature>
<evidence type="ECO:0000256" key="7">
    <source>
        <dbReference type="ARBA" id="ARBA00023136"/>
    </source>
</evidence>
<feature type="transmembrane region" description="Helical" evidence="9">
    <location>
        <begin position="255"/>
        <end position="273"/>
    </location>
</feature>
<dbReference type="PRINTS" id="PR00342">
    <property type="entry name" value="RHESUSRHD"/>
</dbReference>
<keyword evidence="8 9" id="KW-0924">Ammonia transport</keyword>
<dbReference type="InterPro" id="IPR029787">
    <property type="entry name" value="Nucleotide_cyclase"/>
</dbReference>
<evidence type="ECO:0000313" key="12">
    <source>
        <dbReference type="Proteomes" id="UP000027341"/>
    </source>
</evidence>
<dbReference type="InterPro" id="IPR001905">
    <property type="entry name" value="Ammonium_transpt"/>
</dbReference>
<feature type="transmembrane region" description="Helical" evidence="9">
    <location>
        <begin position="279"/>
        <end position="296"/>
    </location>
</feature>
<dbReference type="EMBL" id="JMIU01000001">
    <property type="protein sequence ID" value="KDN96493.1"/>
    <property type="molecule type" value="Genomic_DNA"/>
</dbReference>
<sequence length="611" mass="66285">MSEQPVDILWVLFSAVLVAIMQPGFTALEAGATRTKNSISTAIKNFSDFLIAFMIFAIVGASIMLGKSHDGWFGWSPAFFYESSLSNTTLMLFHAMFASTAVTIISGAIAERTKYSSYLVIAVIVSLFIYPIQAHWAWNSEGWLAQLGFIDFAGSTVVHSVGGWAALAAILIIGPRIGRFDDGVHSFDQSNLAFSALGVFLIWLGWIGFNGGSVLALNAVTGLVILNTLIAGCSGGLVGLVLGRLSTRYYQVNDIMNGVLSGLVAITACAHLATSSSAMIIGALGSIAYLIGKSVLIKLRIDDAIDAVPVHLFAGITGTLAVAFLVQPEQILQQLEYQLTGIITIGALSFGVTYVLLSIINHFFKLRVSETDEILGLNVTEHKASTSMYDLASAMNIQAKEQDFSKKILVEPQSDAYLIATYYNHVTQAFNQLSSEKEALLEETYKMAHYDLLTGLAKRNVLSDTLSRTLLRMDRQPQANALLFVDLDGFKNINDQYGHDAGDIVLKTAAERILSTIRKSDLASRFGGDEFVVLLENIQNDSFAAQVAEKIIEVLQEPMTLADEISGHVSASIGLKIFDERSNVSVDSILKDADNAMYEAKRRGKGQWVVA</sequence>
<dbReference type="NCBIfam" id="TIGR00836">
    <property type="entry name" value="amt"/>
    <property type="match status" value="1"/>
</dbReference>
<dbReference type="Gene3D" id="3.30.70.270">
    <property type="match status" value="1"/>
</dbReference>
<evidence type="ECO:0000256" key="9">
    <source>
        <dbReference type="RuleBase" id="RU362002"/>
    </source>
</evidence>
<evidence type="ECO:0000313" key="11">
    <source>
        <dbReference type="EMBL" id="KDN96493.1"/>
    </source>
</evidence>
<dbReference type="Pfam" id="PF00909">
    <property type="entry name" value="Ammonium_transp"/>
    <property type="match status" value="1"/>
</dbReference>
<keyword evidence="6 9" id="KW-1133">Transmembrane helix</keyword>
<evidence type="ECO:0000259" key="10">
    <source>
        <dbReference type="PROSITE" id="PS50887"/>
    </source>
</evidence>
<dbReference type="GO" id="GO:0003824">
    <property type="term" value="F:catalytic activity"/>
    <property type="evidence" value="ECO:0007669"/>
    <property type="project" value="UniProtKB-ARBA"/>
</dbReference>
<gene>
    <name evidence="11" type="ORF">EI16_09530</name>
</gene>
<dbReference type="PANTHER" id="PTHR11730">
    <property type="entry name" value="AMMONIUM TRANSPORTER"/>
    <property type="match status" value="1"/>
</dbReference>
<evidence type="ECO:0000256" key="3">
    <source>
        <dbReference type="ARBA" id="ARBA00005887"/>
    </source>
</evidence>
<dbReference type="PROSITE" id="PS01219">
    <property type="entry name" value="AMMONIUM_TRANSP"/>
    <property type="match status" value="1"/>
</dbReference>
<comment type="similarity">
    <text evidence="3 9">Belongs to the ammonia transporter channel (TC 1.A.11.2) family.</text>
</comment>
<comment type="cofactor">
    <cofactor evidence="1">
        <name>Mg(2+)</name>
        <dbReference type="ChEBI" id="CHEBI:18420"/>
    </cofactor>
</comment>
<dbReference type="RefSeq" id="WP_029912770.1">
    <property type="nucleotide sequence ID" value="NZ_AP020335.1"/>
</dbReference>
<feature type="transmembrane region" description="Helical" evidence="9">
    <location>
        <begin position="6"/>
        <end position="28"/>
    </location>
</feature>
<dbReference type="InterPro" id="IPR029020">
    <property type="entry name" value="Ammonium/urea_transptr"/>
</dbReference>
<feature type="transmembrane region" description="Helical" evidence="9">
    <location>
        <begin position="89"/>
        <end position="110"/>
    </location>
</feature>
<dbReference type="InterPro" id="IPR018047">
    <property type="entry name" value="Ammonium_transpt_CS"/>
</dbReference>
<evidence type="ECO:0000256" key="1">
    <source>
        <dbReference type="ARBA" id="ARBA00001946"/>
    </source>
</evidence>
<dbReference type="STRING" id="28885.EI16_09530"/>
<evidence type="ECO:0000256" key="8">
    <source>
        <dbReference type="ARBA" id="ARBA00023177"/>
    </source>
</evidence>
<dbReference type="GO" id="GO:0008519">
    <property type="term" value="F:ammonium channel activity"/>
    <property type="evidence" value="ECO:0007669"/>
    <property type="project" value="InterPro"/>
</dbReference>
<dbReference type="SUPFAM" id="SSF111352">
    <property type="entry name" value="Ammonium transporter"/>
    <property type="match status" value="1"/>
</dbReference>
<dbReference type="Pfam" id="PF00990">
    <property type="entry name" value="GGDEF"/>
    <property type="match status" value="1"/>
</dbReference>
<dbReference type="InterPro" id="IPR000160">
    <property type="entry name" value="GGDEF_dom"/>
</dbReference>
<feature type="transmembrane region" description="Helical" evidence="9">
    <location>
        <begin position="308"/>
        <end position="326"/>
    </location>
</feature>
<dbReference type="AlphaFoldDB" id="A0A066ZRQ5"/>
<organism evidence="11 12">
    <name type="scientific">Hydrogenovibrio marinus</name>
    <dbReference type="NCBI Taxonomy" id="28885"/>
    <lineage>
        <taxon>Bacteria</taxon>
        <taxon>Pseudomonadati</taxon>
        <taxon>Pseudomonadota</taxon>
        <taxon>Gammaproteobacteria</taxon>
        <taxon>Thiotrichales</taxon>
        <taxon>Piscirickettsiaceae</taxon>
        <taxon>Hydrogenovibrio</taxon>
    </lineage>
</organism>